<name>A0ABS7K6J3_9BACI</name>
<proteinExistence type="inferred from homology"/>
<dbReference type="PANTHER" id="PTHR43798">
    <property type="entry name" value="MONOACYLGLYCEROL LIPASE"/>
    <property type="match status" value="1"/>
</dbReference>
<reference evidence="4 5" key="1">
    <citation type="submission" date="2020-07" db="EMBL/GenBank/DDBJ databases">
        <title>Fungal Genomes of the International Space Station.</title>
        <authorList>
            <person name="Seuylemezian A."/>
            <person name="Singh N.K."/>
            <person name="Wood J."/>
            <person name="Venkateswaran K."/>
        </authorList>
    </citation>
    <scope>NUCLEOTIDE SEQUENCE [LARGE SCALE GENOMIC DNA]</scope>
    <source>
        <strain evidence="4 5">PL-B2</strain>
    </source>
</reference>
<gene>
    <name evidence="4" type="ORF">H0185_13865</name>
</gene>
<evidence type="ECO:0000256" key="1">
    <source>
        <dbReference type="ARBA" id="ARBA00010088"/>
    </source>
</evidence>
<accession>A0ABS7K6J3</accession>
<comment type="similarity">
    <text evidence="1">Belongs to the peptidase S33 family.</text>
</comment>
<dbReference type="Pfam" id="PF00561">
    <property type="entry name" value="Abhydrolase_1"/>
    <property type="match status" value="1"/>
</dbReference>
<sequence length="282" mass="32425">MKNIILALEGKSLSYYVGGDPEKPTVICFHGLAGSSLYSFAQLANQLKEHFHLILIDQPGHGKSSPFEKEKDYTFSSLAKWYEKVFEFLQLNEFYLIGHSWGADVALHYAKQYPSKVKGVILLDGGFTFPVFQEEMTFQKAYNGWSTYMDNHAKFTSWREVVDEFKGYTKAWNTIHEQSLSSIFIKKVKYELISSKFTILSIIKAFFNEPFTSTYTHIKSPLLLVHATEPQELDEARNKGIAQIKQEIKNASIVSMENTGHMLQWDKPKEVGDEIIKWVQKN</sequence>
<keyword evidence="2 4" id="KW-0378">Hydrolase</keyword>
<organism evidence="4 5">
    <name type="scientific">Mesobacillus maritimus</name>
    <dbReference type="NCBI Taxonomy" id="1643336"/>
    <lineage>
        <taxon>Bacteria</taxon>
        <taxon>Bacillati</taxon>
        <taxon>Bacillota</taxon>
        <taxon>Bacilli</taxon>
        <taxon>Bacillales</taxon>
        <taxon>Bacillaceae</taxon>
        <taxon>Mesobacillus</taxon>
    </lineage>
</organism>
<evidence type="ECO:0000313" key="5">
    <source>
        <dbReference type="Proteomes" id="UP000769780"/>
    </source>
</evidence>
<dbReference type="PRINTS" id="PR00793">
    <property type="entry name" value="PROAMNOPTASE"/>
</dbReference>
<dbReference type="PRINTS" id="PR00111">
    <property type="entry name" value="ABHYDROLASE"/>
</dbReference>
<keyword evidence="5" id="KW-1185">Reference proteome</keyword>
<dbReference type="InterPro" id="IPR000073">
    <property type="entry name" value="AB_hydrolase_1"/>
</dbReference>
<evidence type="ECO:0000256" key="2">
    <source>
        <dbReference type="ARBA" id="ARBA00022801"/>
    </source>
</evidence>
<comment type="caution">
    <text evidence="4">The sequence shown here is derived from an EMBL/GenBank/DDBJ whole genome shotgun (WGS) entry which is preliminary data.</text>
</comment>
<dbReference type="GO" id="GO:0016787">
    <property type="term" value="F:hydrolase activity"/>
    <property type="evidence" value="ECO:0007669"/>
    <property type="project" value="UniProtKB-KW"/>
</dbReference>
<dbReference type="PANTHER" id="PTHR43798:SF31">
    <property type="entry name" value="AB HYDROLASE SUPERFAMILY PROTEIN YCLE"/>
    <property type="match status" value="1"/>
</dbReference>
<dbReference type="Gene3D" id="3.40.50.1820">
    <property type="entry name" value="alpha/beta hydrolase"/>
    <property type="match status" value="1"/>
</dbReference>
<evidence type="ECO:0000313" key="4">
    <source>
        <dbReference type="EMBL" id="MBY0097887.1"/>
    </source>
</evidence>
<dbReference type="InterPro" id="IPR050266">
    <property type="entry name" value="AB_hydrolase_sf"/>
</dbReference>
<dbReference type="InterPro" id="IPR029058">
    <property type="entry name" value="AB_hydrolase_fold"/>
</dbReference>
<dbReference type="RefSeq" id="WP_221874107.1">
    <property type="nucleotide sequence ID" value="NZ_JACWFH010000016.1"/>
</dbReference>
<dbReference type="EMBL" id="JACWFH010000016">
    <property type="protein sequence ID" value="MBY0097887.1"/>
    <property type="molecule type" value="Genomic_DNA"/>
</dbReference>
<dbReference type="SUPFAM" id="SSF53474">
    <property type="entry name" value="alpha/beta-Hydrolases"/>
    <property type="match status" value="1"/>
</dbReference>
<feature type="domain" description="AB hydrolase-1" evidence="3">
    <location>
        <begin position="24"/>
        <end position="268"/>
    </location>
</feature>
<evidence type="ECO:0000259" key="3">
    <source>
        <dbReference type="Pfam" id="PF00561"/>
    </source>
</evidence>
<protein>
    <submittedName>
        <fullName evidence="4">Alpha/beta hydrolase</fullName>
    </submittedName>
</protein>
<dbReference type="Proteomes" id="UP000769780">
    <property type="component" value="Unassembled WGS sequence"/>
</dbReference>
<dbReference type="InterPro" id="IPR002410">
    <property type="entry name" value="Peptidase_S33"/>
</dbReference>